<dbReference type="RefSeq" id="WP_123215988.1">
    <property type="nucleotide sequence ID" value="NZ_RJTM01000072.1"/>
</dbReference>
<dbReference type="PROSITE" id="PS51257">
    <property type="entry name" value="PROKAR_LIPOPROTEIN"/>
    <property type="match status" value="1"/>
</dbReference>
<reference evidence="2 3" key="1">
    <citation type="submission" date="2018-10" db="EMBL/GenBank/DDBJ databases">
        <title>Sinomicrobium pectinilyticum sp. nov., a pectinase-producing bacterium isolated from alkaline and saline soil, and emended description of the genus Sinomicrobium.</title>
        <authorList>
            <person name="Cheng B."/>
            <person name="Li C."/>
            <person name="Lai Q."/>
            <person name="Du M."/>
            <person name="Shao Z."/>
            <person name="Xu P."/>
            <person name="Yang C."/>
        </authorList>
    </citation>
    <scope>NUCLEOTIDE SEQUENCE [LARGE SCALE GENOMIC DNA]</scope>
    <source>
        <strain evidence="2 3">5DNS001</strain>
    </source>
</reference>
<dbReference type="OrthoDB" id="1442645at2"/>
<gene>
    <name evidence="2" type="ORF">ED312_10625</name>
</gene>
<keyword evidence="3" id="KW-1185">Reference proteome</keyword>
<sequence>MKILKLTVIAIGVLALVACRDRKNKDRTDDTYPDTTNNRSSSDMNANENGDYQSGSMRTSVDKEELNALYTHVQMDDEQIKRFERNYQTRIDDMGKNAQTPGNIREIDRDSILREILSPEQYKRYEDWIEDRSR</sequence>
<accession>A0A3N0EHJ4</accession>
<dbReference type="AlphaFoldDB" id="A0A3N0EHJ4"/>
<evidence type="ECO:0000313" key="2">
    <source>
        <dbReference type="EMBL" id="RNL87254.1"/>
    </source>
</evidence>
<dbReference type="Proteomes" id="UP000267469">
    <property type="component" value="Unassembled WGS sequence"/>
</dbReference>
<evidence type="ECO:0000313" key="3">
    <source>
        <dbReference type="Proteomes" id="UP000267469"/>
    </source>
</evidence>
<evidence type="ECO:0000256" key="1">
    <source>
        <dbReference type="SAM" id="MobiDB-lite"/>
    </source>
</evidence>
<organism evidence="2 3">
    <name type="scientific">Sinomicrobium pectinilyticum</name>
    <dbReference type="NCBI Taxonomy" id="1084421"/>
    <lineage>
        <taxon>Bacteria</taxon>
        <taxon>Pseudomonadati</taxon>
        <taxon>Bacteroidota</taxon>
        <taxon>Flavobacteriia</taxon>
        <taxon>Flavobacteriales</taxon>
        <taxon>Flavobacteriaceae</taxon>
        <taxon>Sinomicrobium</taxon>
    </lineage>
</organism>
<comment type="caution">
    <text evidence="2">The sequence shown here is derived from an EMBL/GenBank/DDBJ whole genome shotgun (WGS) entry which is preliminary data.</text>
</comment>
<proteinExistence type="predicted"/>
<feature type="compositionally biased region" description="Polar residues" evidence="1">
    <location>
        <begin position="33"/>
        <end position="59"/>
    </location>
</feature>
<name>A0A3N0EHJ4_SINP1</name>
<protein>
    <submittedName>
        <fullName evidence="2">Uncharacterized protein</fullName>
    </submittedName>
</protein>
<feature type="region of interest" description="Disordered" evidence="1">
    <location>
        <begin position="25"/>
        <end position="59"/>
    </location>
</feature>
<dbReference type="EMBL" id="RJTM01000072">
    <property type="protein sequence ID" value="RNL87254.1"/>
    <property type="molecule type" value="Genomic_DNA"/>
</dbReference>